<dbReference type="AlphaFoldDB" id="A0AAD6PST4"/>
<comment type="caution">
    <text evidence="1">The sequence shown here is derived from an EMBL/GenBank/DDBJ whole genome shotgun (WGS) entry which is preliminary data.</text>
</comment>
<organism evidence="1 2">
    <name type="scientific">Populus alba x Populus x berolinensis</name>
    <dbReference type="NCBI Taxonomy" id="444605"/>
    <lineage>
        <taxon>Eukaryota</taxon>
        <taxon>Viridiplantae</taxon>
        <taxon>Streptophyta</taxon>
        <taxon>Embryophyta</taxon>
        <taxon>Tracheophyta</taxon>
        <taxon>Spermatophyta</taxon>
        <taxon>Magnoliopsida</taxon>
        <taxon>eudicotyledons</taxon>
        <taxon>Gunneridae</taxon>
        <taxon>Pentapetalae</taxon>
        <taxon>rosids</taxon>
        <taxon>fabids</taxon>
        <taxon>Malpighiales</taxon>
        <taxon>Salicaceae</taxon>
        <taxon>Saliceae</taxon>
        <taxon>Populus</taxon>
    </lineage>
</organism>
<sequence length="28" mass="3330">MLPKQKGRGCWCVVAGMRRSEVLEPWRR</sequence>
<gene>
    <name evidence="1" type="ORF">NC653_039985</name>
</gene>
<proteinExistence type="predicted"/>
<evidence type="ECO:0000313" key="1">
    <source>
        <dbReference type="EMBL" id="KAJ6958197.1"/>
    </source>
</evidence>
<evidence type="ECO:0000313" key="2">
    <source>
        <dbReference type="Proteomes" id="UP001164929"/>
    </source>
</evidence>
<dbReference type="Proteomes" id="UP001164929">
    <property type="component" value="Chromosome 18"/>
</dbReference>
<reference evidence="1 2" key="1">
    <citation type="journal article" date="2023" name="Mol. Ecol. Resour.">
        <title>Chromosome-level genome assembly of a triploid poplar Populus alba 'Berolinensis'.</title>
        <authorList>
            <person name="Chen S."/>
            <person name="Yu Y."/>
            <person name="Wang X."/>
            <person name="Wang S."/>
            <person name="Zhang T."/>
            <person name="Zhou Y."/>
            <person name="He R."/>
            <person name="Meng N."/>
            <person name="Wang Y."/>
            <person name="Liu W."/>
            <person name="Liu Z."/>
            <person name="Liu J."/>
            <person name="Guo Q."/>
            <person name="Huang H."/>
            <person name="Sederoff R.R."/>
            <person name="Wang G."/>
            <person name="Qu G."/>
            <person name="Chen S."/>
        </authorList>
    </citation>
    <scope>NUCLEOTIDE SEQUENCE [LARGE SCALE GENOMIC DNA]</scope>
    <source>
        <strain evidence="1">SC-2020</strain>
    </source>
</reference>
<keyword evidence="2" id="KW-1185">Reference proteome</keyword>
<protein>
    <submittedName>
        <fullName evidence="1">Uncharacterized protein</fullName>
    </submittedName>
</protein>
<accession>A0AAD6PST4</accession>
<name>A0AAD6PST4_9ROSI</name>
<dbReference type="EMBL" id="JAQIZT010000018">
    <property type="protein sequence ID" value="KAJ6958197.1"/>
    <property type="molecule type" value="Genomic_DNA"/>
</dbReference>